<dbReference type="FunFam" id="2.10.25.10:FF:000001">
    <property type="entry name" value="Tenascin C"/>
    <property type="match status" value="1"/>
</dbReference>
<feature type="domain" description="EGF-like" evidence="18">
    <location>
        <begin position="786"/>
        <end position="825"/>
    </location>
</feature>
<dbReference type="InterPro" id="IPR001881">
    <property type="entry name" value="EGF-like_Ca-bd_dom"/>
</dbReference>
<evidence type="ECO:0000256" key="1">
    <source>
        <dbReference type="ARBA" id="ARBA00004167"/>
    </source>
</evidence>
<feature type="compositionally biased region" description="Basic and acidic residues" evidence="15">
    <location>
        <begin position="1281"/>
        <end position="1298"/>
    </location>
</feature>
<proteinExistence type="predicted"/>
<protein>
    <submittedName>
        <fullName evidence="20">Neurogenic locus Notch protein</fullName>
    </submittedName>
</protein>
<keyword evidence="10 16" id="KW-1133">Transmembrane helix</keyword>
<keyword evidence="11 16" id="KW-0472">Membrane</keyword>
<feature type="region of interest" description="Disordered" evidence="15">
    <location>
        <begin position="1277"/>
        <end position="1298"/>
    </location>
</feature>
<dbReference type="GO" id="GO:0071944">
    <property type="term" value="C:cell periphery"/>
    <property type="evidence" value="ECO:0007669"/>
    <property type="project" value="UniProtKB-ARBA"/>
</dbReference>
<keyword evidence="5 14" id="KW-0245">EGF-like domain</keyword>
<evidence type="ECO:0000259" key="19">
    <source>
        <dbReference type="PROSITE" id="PS51233"/>
    </source>
</evidence>
<dbReference type="FunFam" id="2.10.25.10:FF:000080">
    <property type="entry name" value="Neurogenic locus notch 1"/>
    <property type="match status" value="1"/>
</dbReference>
<evidence type="ECO:0000313" key="20">
    <source>
        <dbReference type="EMBL" id="PFX18968.1"/>
    </source>
</evidence>
<evidence type="ECO:0000256" key="12">
    <source>
        <dbReference type="ARBA" id="ARBA00023157"/>
    </source>
</evidence>
<dbReference type="InterPro" id="IPR000742">
    <property type="entry name" value="EGF"/>
</dbReference>
<feature type="region of interest" description="Disordered" evidence="15">
    <location>
        <begin position="1"/>
        <end position="24"/>
    </location>
</feature>
<dbReference type="Pfam" id="PF01390">
    <property type="entry name" value="SEA"/>
    <property type="match status" value="1"/>
</dbReference>
<feature type="disulfide bond" evidence="14">
    <location>
        <begin position="889"/>
        <end position="898"/>
    </location>
</feature>
<feature type="disulfide bond" evidence="14">
    <location>
        <begin position="1042"/>
        <end position="1051"/>
    </location>
</feature>
<comment type="caution">
    <text evidence="14">Lacks conserved residue(s) required for the propagation of feature annotation.</text>
</comment>
<evidence type="ECO:0000256" key="5">
    <source>
        <dbReference type="ARBA" id="ARBA00022536"/>
    </source>
</evidence>
<evidence type="ECO:0000256" key="16">
    <source>
        <dbReference type="SAM" id="Phobius"/>
    </source>
</evidence>
<keyword evidence="12 14" id="KW-1015">Disulfide bond</keyword>
<feature type="domain" description="EGF-like" evidence="18">
    <location>
        <begin position="827"/>
        <end position="862"/>
    </location>
</feature>
<feature type="domain" description="EGF-like" evidence="18">
    <location>
        <begin position="864"/>
        <end position="899"/>
    </location>
</feature>
<evidence type="ECO:0000313" key="21">
    <source>
        <dbReference type="Proteomes" id="UP000225706"/>
    </source>
</evidence>
<evidence type="ECO:0000256" key="15">
    <source>
        <dbReference type="SAM" id="MobiDB-lite"/>
    </source>
</evidence>
<evidence type="ECO:0000256" key="8">
    <source>
        <dbReference type="ARBA" id="ARBA00022737"/>
    </source>
</evidence>
<dbReference type="InterPro" id="IPR009030">
    <property type="entry name" value="Growth_fac_rcpt_cys_sf"/>
</dbReference>
<dbReference type="PROSITE" id="PS51233">
    <property type="entry name" value="VWFD"/>
    <property type="match status" value="1"/>
</dbReference>
<dbReference type="SMART" id="SM00179">
    <property type="entry name" value="EGF_CA"/>
    <property type="match status" value="6"/>
</dbReference>
<dbReference type="OrthoDB" id="5977062at2759"/>
<dbReference type="GO" id="GO:0120025">
    <property type="term" value="C:plasma membrane bounded cell projection"/>
    <property type="evidence" value="ECO:0007669"/>
    <property type="project" value="UniProtKB-ARBA"/>
</dbReference>
<evidence type="ECO:0000256" key="7">
    <source>
        <dbReference type="ARBA" id="ARBA00022729"/>
    </source>
</evidence>
<dbReference type="SMART" id="SM00216">
    <property type="entry name" value="VWD"/>
    <property type="match status" value="1"/>
</dbReference>
<keyword evidence="9" id="KW-0106">Calcium</keyword>
<evidence type="ECO:0000256" key="13">
    <source>
        <dbReference type="ARBA" id="ARBA00023180"/>
    </source>
</evidence>
<dbReference type="FunFam" id="2.10.25.10:FF:000247">
    <property type="entry name" value="Delta/notch like EGF repeat containing"/>
    <property type="match status" value="1"/>
</dbReference>
<dbReference type="Gene3D" id="2.10.25.10">
    <property type="entry name" value="Laminin"/>
    <property type="match status" value="8"/>
</dbReference>
<reference evidence="21" key="1">
    <citation type="journal article" date="2017" name="bioRxiv">
        <title>Comparative analysis of the genomes of Stylophora pistillata and Acropora digitifera provides evidence for extensive differences between species of corals.</title>
        <authorList>
            <person name="Voolstra C.R."/>
            <person name="Li Y."/>
            <person name="Liew Y.J."/>
            <person name="Baumgarten S."/>
            <person name="Zoccola D."/>
            <person name="Flot J.-F."/>
            <person name="Tambutte S."/>
            <person name="Allemand D."/>
            <person name="Aranda M."/>
        </authorList>
    </citation>
    <scope>NUCLEOTIDE SEQUENCE [LARGE SCALE GENOMIC DNA]</scope>
</reference>
<keyword evidence="21" id="KW-1185">Reference proteome</keyword>
<feature type="disulfide bond" evidence="14">
    <location>
        <begin position="815"/>
        <end position="824"/>
    </location>
</feature>
<dbReference type="PANTHER" id="PTHR12916">
    <property type="entry name" value="CYTOCHROME C OXIDASE POLYPEPTIDE VIC-2"/>
    <property type="match status" value="1"/>
</dbReference>
<dbReference type="FunFam" id="2.10.25.10:FF:000472">
    <property type="entry name" value="Uncharacterized protein, isoform A"/>
    <property type="match status" value="1"/>
</dbReference>
<dbReference type="FunFam" id="2.10.25.10:FF:000045">
    <property type="entry name" value="Slit guidance ligand 2"/>
    <property type="match status" value="1"/>
</dbReference>
<dbReference type="InterPro" id="IPR000082">
    <property type="entry name" value="SEA_dom"/>
</dbReference>
<feature type="domain" description="EGF-like" evidence="18">
    <location>
        <begin position="978"/>
        <end position="1014"/>
    </location>
</feature>
<dbReference type="PROSITE" id="PS01186">
    <property type="entry name" value="EGF_2"/>
    <property type="match status" value="6"/>
</dbReference>
<dbReference type="SMART" id="SM00181">
    <property type="entry name" value="EGF"/>
    <property type="match status" value="8"/>
</dbReference>
<evidence type="ECO:0000256" key="3">
    <source>
        <dbReference type="ARBA" id="ARBA00022473"/>
    </source>
</evidence>
<dbReference type="InterPro" id="IPR001846">
    <property type="entry name" value="VWF_type-D"/>
</dbReference>
<feature type="disulfide bond" evidence="14">
    <location>
        <begin position="868"/>
        <end position="878"/>
    </location>
</feature>
<name>A0A2B4RRK9_STYPI</name>
<dbReference type="InterPro" id="IPR000152">
    <property type="entry name" value="EGF-type_Asp/Asn_hydroxyl_site"/>
</dbReference>
<evidence type="ECO:0000256" key="14">
    <source>
        <dbReference type="PROSITE-ProRule" id="PRU00076"/>
    </source>
</evidence>
<sequence length="1337" mass="148861">MKNSKKISPKRTRAHTSDSTASLGSIRPRQLDIEECDMQNTNRYTFQLRPTIPIRNAFNEDKIQLTFGESGDGEYLSSNCKIDLKQDDVNKWTNVSVQVKCDNIDKPAKKAAFTFSVTDLHEFWNPYVLPSVVLTKIETPVNLCQATGDPHYTTFDGKYYDFYRPGDYVLYRNLERFFEIHTRLWTCWSVTCNCGVAIREHNDVIILYTCTQDLVQRNGMPMKIRIPSQRKLRKGTHILGRHPGGYSEYEVRLPSGTIVRVQHNYWGNNVYLQAPQADRGKTKGMCGNFNKNPDDDFLGGDKTMHNDADSFGQSWRVNRSESLFHKVPNCNDPTCDGSVFDMDFCTCKLNKDTNVMQIDCEQDVAQPQTVNENPALVPVPQGKINQNGKRGNTYTDDVIYFYDDIEPDLQSLPPRKKRNVNVKLSLENATEYCTKSLLSTKAAQVCLELSNVNVSNAIAQCAADLQITGDVFWVESAFESLKSSCQFQAVKNYSAYEKDESGNLVPPAKVTQLLCPNDCSFQGNCTNGTCVCDEGYVSADCSMRFDEIPQLFRLLDEGLCNIRVRPCLRTIVFGQYFLSSENLTCHVKEFKVISSNWIPSNGTQTFNGSKTDLFAMECHLPSSPVNLGGYPLEGTPAAGYIVSVSNDGEHPSRELKMITFDSVCQACNISRGCSLKQDACLIRGHCFAKDDPDPTDWCQQLNLPPNITTPSVRYALLGEDLQLQLEGEDPESRPFVISMIDGNPSQGKLSASHILHWKPETQNSTNFFFRATDECNASSTFNMSINIVICPCTEKGICEPDPSHPRGSGLYVCKCQPGYDGQRCEKEIDECLLSPCVHGTCKDEINNYTCTCDPGYTGYNCSVDIDECQSAPCIHGNCSDLVNGFNCSCQSGFNGTRCEHNIDDCPSSGCGNGTCVDLVNNYTCQCNVGFRGQHCDSVIRNCSSDACFPGVRCIQKTNTITCDPCPTGYFGDGKNCKDVDDCINVTCKNGGSCIDGINNYTCSCQSGYTGDWCETDIDDCVSARCDNDATCVDGVNQFSCVCQKGFSGRLCDIEVTPTLTTGGKTEITSTLVEHKTTESPTEPGTDKLKSDFKLQIRIKREWDSSLVDSTSEKFKELSSLLKKEIYKAYFGFPDLKEVKIIGMRPGSIIADFQLIFKRALSAQEALGPMENEIKDGKLGNLEVEPNSFKTSVDKKDQTSDEEGKKTIYIIIGVCCGVFLLILVVVYLIRYRKRQVRHYSSLVSDGMPDDHSFSNDEKYELQNKKEDIVGCEEIAISSPGTHNEEHNTQRKEECIPKENPYRKGVGLPDDAKSDQEIGITNKAVCCDEEGTLPVVDND</sequence>
<accession>A0A2B4RRK9</accession>
<feature type="domain" description="EGF-like" evidence="18">
    <location>
        <begin position="901"/>
        <end position="936"/>
    </location>
</feature>
<dbReference type="GO" id="GO:0016020">
    <property type="term" value="C:membrane"/>
    <property type="evidence" value="ECO:0007669"/>
    <property type="project" value="UniProtKB-SubCell"/>
</dbReference>
<organism evidence="20 21">
    <name type="scientific">Stylophora pistillata</name>
    <name type="common">Smooth cauliflower coral</name>
    <dbReference type="NCBI Taxonomy" id="50429"/>
    <lineage>
        <taxon>Eukaryota</taxon>
        <taxon>Metazoa</taxon>
        <taxon>Cnidaria</taxon>
        <taxon>Anthozoa</taxon>
        <taxon>Hexacorallia</taxon>
        <taxon>Scleractinia</taxon>
        <taxon>Astrocoeniina</taxon>
        <taxon>Pocilloporidae</taxon>
        <taxon>Stylophora</taxon>
    </lineage>
</organism>
<keyword evidence="4" id="KW-0964">Secreted</keyword>
<dbReference type="SUPFAM" id="SSF57184">
    <property type="entry name" value="Growth factor receptor domain"/>
    <property type="match status" value="2"/>
</dbReference>
<keyword evidence="3" id="KW-0217">Developmental protein</keyword>
<comment type="caution">
    <text evidence="20">The sequence shown here is derived from an EMBL/GenBank/DDBJ whole genome shotgun (WGS) entry which is preliminary data.</text>
</comment>
<feature type="disulfide bond" evidence="14">
    <location>
        <begin position="926"/>
        <end position="935"/>
    </location>
</feature>
<feature type="compositionally biased region" description="Basic residues" evidence="15">
    <location>
        <begin position="1"/>
        <end position="14"/>
    </location>
</feature>
<dbReference type="InterPro" id="IPR058727">
    <property type="entry name" value="Helical_Vwde"/>
</dbReference>
<dbReference type="EMBL" id="LSMT01000383">
    <property type="protein sequence ID" value="PFX18968.1"/>
    <property type="molecule type" value="Genomic_DNA"/>
</dbReference>
<evidence type="ECO:0000256" key="11">
    <source>
        <dbReference type="ARBA" id="ARBA00023136"/>
    </source>
</evidence>
<evidence type="ECO:0000256" key="4">
    <source>
        <dbReference type="ARBA" id="ARBA00022525"/>
    </source>
</evidence>
<feature type="disulfide bond" evidence="14">
    <location>
        <begin position="1004"/>
        <end position="1013"/>
    </location>
</feature>
<evidence type="ECO:0000259" key="17">
    <source>
        <dbReference type="PROSITE" id="PS50024"/>
    </source>
</evidence>
<dbReference type="GO" id="GO:0005576">
    <property type="term" value="C:extracellular region"/>
    <property type="evidence" value="ECO:0007669"/>
    <property type="project" value="UniProtKB-SubCell"/>
</dbReference>
<evidence type="ECO:0000259" key="18">
    <source>
        <dbReference type="PROSITE" id="PS50026"/>
    </source>
</evidence>
<dbReference type="GO" id="GO:0005509">
    <property type="term" value="F:calcium ion binding"/>
    <property type="evidence" value="ECO:0007669"/>
    <property type="project" value="InterPro"/>
</dbReference>
<feature type="transmembrane region" description="Helical" evidence="16">
    <location>
        <begin position="1207"/>
        <end position="1228"/>
    </location>
</feature>
<dbReference type="InterPro" id="IPR013032">
    <property type="entry name" value="EGF-like_CS"/>
</dbReference>
<dbReference type="PROSITE" id="PS01187">
    <property type="entry name" value="EGF_CA"/>
    <property type="match status" value="3"/>
</dbReference>
<dbReference type="SUPFAM" id="SSF57196">
    <property type="entry name" value="EGF/Laminin"/>
    <property type="match status" value="2"/>
</dbReference>
<dbReference type="Pfam" id="PF00094">
    <property type="entry name" value="VWD"/>
    <property type="match status" value="1"/>
</dbReference>
<keyword evidence="8" id="KW-0677">Repeat</keyword>
<evidence type="ECO:0000256" key="9">
    <source>
        <dbReference type="ARBA" id="ARBA00022837"/>
    </source>
</evidence>
<evidence type="ECO:0000256" key="10">
    <source>
        <dbReference type="ARBA" id="ARBA00022989"/>
    </source>
</evidence>
<feature type="disulfide bond" evidence="14">
    <location>
        <begin position="831"/>
        <end position="841"/>
    </location>
</feature>
<dbReference type="PROSITE" id="PS50024">
    <property type="entry name" value="SEA"/>
    <property type="match status" value="1"/>
</dbReference>
<gene>
    <name evidence="20" type="primary">N</name>
    <name evidence="20" type="ORF">AWC38_SpisGene16653</name>
</gene>
<feature type="domain" description="EGF-like" evidence="18">
    <location>
        <begin position="1016"/>
        <end position="1052"/>
    </location>
</feature>
<dbReference type="InterPro" id="IPR018097">
    <property type="entry name" value="EGF_Ca-bd_CS"/>
</dbReference>
<evidence type="ECO:0000256" key="6">
    <source>
        <dbReference type="ARBA" id="ARBA00022692"/>
    </source>
</evidence>
<keyword evidence="6 16" id="KW-0812">Transmembrane</keyword>
<evidence type="ECO:0000256" key="2">
    <source>
        <dbReference type="ARBA" id="ARBA00004613"/>
    </source>
</evidence>
<dbReference type="GO" id="GO:0007399">
    <property type="term" value="P:nervous system development"/>
    <property type="evidence" value="ECO:0007669"/>
    <property type="project" value="UniProtKB-ARBA"/>
</dbReference>
<dbReference type="Pfam" id="PF26129">
    <property type="entry name" value="Vwde"/>
    <property type="match status" value="1"/>
</dbReference>
<keyword evidence="7" id="KW-0732">Signal</keyword>
<dbReference type="PANTHER" id="PTHR12916:SF4">
    <property type="entry name" value="UNINFLATABLE, ISOFORM C"/>
    <property type="match status" value="1"/>
</dbReference>
<feature type="domain" description="SEA" evidence="17">
    <location>
        <begin position="1086"/>
        <end position="1195"/>
    </location>
</feature>
<dbReference type="PROSITE" id="PS00010">
    <property type="entry name" value="ASX_HYDROXYL"/>
    <property type="match status" value="5"/>
</dbReference>
<dbReference type="Pfam" id="PF00008">
    <property type="entry name" value="EGF"/>
    <property type="match status" value="1"/>
</dbReference>
<dbReference type="PROSITE" id="PS00022">
    <property type="entry name" value="EGF_1"/>
    <property type="match status" value="6"/>
</dbReference>
<dbReference type="STRING" id="50429.A0A2B4RRK9"/>
<keyword evidence="13" id="KW-0325">Glycoprotein</keyword>
<dbReference type="Proteomes" id="UP000225706">
    <property type="component" value="Unassembled WGS sequence"/>
</dbReference>
<feature type="domain" description="VWFD" evidence="19">
    <location>
        <begin position="142"/>
        <end position="323"/>
    </location>
</feature>
<dbReference type="Pfam" id="PF12661">
    <property type="entry name" value="hEGF"/>
    <property type="match status" value="4"/>
</dbReference>
<comment type="subcellular location">
    <subcellularLocation>
        <location evidence="1">Membrane</location>
        <topology evidence="1">Single-pass membrane protein</topology>
    </subcellularLocation>
    <subcellularLocation>
        <location evidence="2">Secreted</location>
    </subcellularLocation>
</comment>
<dbReference type="PROSITE" id="PS50026">
    <property type="entry name" value="EGF_3"/>
    <property type="match status" value="6"/>
</dbReference>
<feature type="disulfide bond" evidence="14">
    <location>
        <begin position="852"/>
        <end position="861"/>
    </location>
</feature>
<feature type="disulfide bond" evidence="14">
    <location>
        <begin position="905"/>
        <end position="915"/>
    </location>
</feature>
<dbReference type="CDD" id="cd00054">
    <property type="entry name" value="EGF_CA"/>
    <property type="match status" value="5"/>
</dbReference>